<proteinExistence type="predicted"/>
<name>A0ABQ2ABF7_9BACT</name>
<evidence type="ECO:0008006" key="4">
    <source>
        <dbReference type="Google" id="ProtNLM"/>
    </source>
</evidence>
<protein>
    <recommendedName>
        <fullName evidence="4">Secreted protein</fullName>
    </recommendedName>
</protein>
<reference evidence="3" key="1">
    <citation type="journal article" date="2019" name="Int. J. Syst. Evol. Microbiol.">
        <title>The Global Catalogue of Microorganisms (GCM) 10K type strain sequencing project: providing services to taxonomists for standard genome sequencing and annotation.</title>
        <authorList>
            <consortium name="The Broad Institute Genomics Platform"/>
            <consortium name="The Broad Institute Genome Sequencing Center for Infectious Disease"/>
            <person name="Wu L."/>
            <person name="Ma J."/>
        </authorList>
    </citation>
    <scope>NUCLEOTIDE SEQUENCE [LARGE SCALE GENOMIC DNA]</scope>
    <source>
        <strain evidence="3">CGMCC 1.14966</strain>
    </source>
</reference>
<dbReference type="EMBL" id="BMGY01000031">
    <property type="protein sequence ID" value="GGH88353.1"/>
    <property type="molecule type" value="Genomic_DNA"/>
</dbReference>
<dbReference type="Proteomes" id="UP000637774">
    <property type="component" value="Unassembled WGS sequence"/>
</dbReference>
<feature type="signal peptide" evidence="1">
    <location>
        <begin position="1"/>
        <end position="19"/>
    </location>
</feature>
<comment type="caution">
    <text evidence="2">The sequence shown here is derived from an EMBL/GenBank/DDBJ whole genome shotgun (WGS) entry which is preliminary data.</text>
</comment>
<dbReference type="RefSeq" id="WP_188562853.1">
    <property type="nucleotide sequence ID" value="NZ_BMGY01000031.1"/>
</dbReference>
<keyword evidence="3" id="KW-1185">Reference proteome</keyword>
<evidence type="ECO:0000256" key="1">
    <source>
        <dbReference type="SAM" id="SignalP"/>
    </source>
</evidence>
<evidence type="ECO:0000313" key="3">
    <source>
        <dbReference type="Proteomes" id="UP000637774"/>
    </source>
</evidence>
<evidence type="ECO:0000313" key="2">
    <source>
        <dbReference type="EMBL" id="GGH88353.1"/>
    </source>
</evidence>
<accession>A0ABQ2ABF7</accession>
<organism evidence="2 3">
    <name type="scientific">Hymenobacter frigidus</name>
    <dbReference type="NCBI Taxonomy" id="1524095"/>
    <lineage>
        <taxon>Bacteria</taxon>
        <taxon>Pseudomonadati</taxon>
        <taxon>Bacteroidota</taxon>
        <taxon>Cytophagia</taxon>
        <taxon>Cytophagales</taxon>
        <taxon>Hymenobacteraceae</taxon>
        <taxon>Hymenobacter</taxon>
    </lineage>
</organism>
<sequence>MQKVFLLFVLFLAGTTTRAQELFYPAKYAVYKVSRSAVHAAVSNGRPISNEQKWNVKLLMVVQKTKKSGVYEAKIYNTTGDGHHRKITGPPVYTVTLFGREPRTMKFDNGEVAEIYSDTMYMGQLDPPENEVDGTTSLTPRVAWSSNVEGNKLLSLMWQNSSTKCSKDSRQHAKKCSHVVEFDCTPVE</sequence>
<keyword evidence="1" id="KW-0732">Signal</keyword>
<gene>
    <name evidence="2" type="ORF">GCM10011495_29420</name>
</gene>
<feature type="chain" id="PRO_5045314775" description="Secreted protein" evidence="1">
    <location>
        <begin position="20"/>
        <end position="188"/>
    </location>
</feature>